<dbReference type="PROSITE" id="PS50234">
    <property type="entry name" value="VWFA"/>
    <property type="match status" value="1"/>
</dbReference>
<dbReference type="CDD" id="cd00198">
    <property type="entry name" value="vWFA"/>
    <property type="match status" value="1"/>
</dbReference>
<keyword evidence="5" id="KW-1185">Reference proteome</keyword>
<keyword evidence="1" id="KW-0472">Membrane</keyword>
<evidence type="ECO:0000313" key="4">
    <source>
        <dbReference type="EMBL" id="SDJ06579.1"/>
    </source>
</evidence>
<dbReference type="RefSeq" id="WP_175491487.1">
    <property type="nucleotide sequence ID" value="NZ_FNEB01000008.1"/>
</dbReference>
<feature type="domain" description="VWFA" evidence="3">
    <location>
        <begin position="30"/>
        <end position="222"/>
    </location>
</feature>
<keyword evidence="1" id="KW-1133">Transmembrane helix</keyword>
<evidence type="ECO:0000256" key="2">
    <source>
        <dbReference type="SAM" id="SignalP"/>
    </source>
</evidence>
<evidence type="ECO:0000313" key="5">
    <source>
        <dbReference type="Proteomes" id="UP000199340"/>
    </source>
</evidence>
<dbReference type="Proteomes" id="UP000199340">
    <property type="component" value="Unassembled WGS sequence"/>
</dbReference>
<dbReference type="InterPro" id="IPR002035">
    <property type="entry name" value="VWF_A"/>
</dbReference>
<dbReference type="EMBL" id="FNEB01000008">
    <property type="protein sequence ID" value="SDJ06579.1"/>
    <property type="molecule type" value="Genomic_DNA"/>
</dbReference>
<sequence length="257" mass="26647">MFIRNSILAFSLATGITAATSAQAATVDTLLSLVIDVSGSIDANEYNLQMQGYINAFKDTDIQNSIVDKSNGREGAIAVNVVQFGSTAAEMLAFTVLDTIQAVSDFADSIAGITRKESGLTNIADGVNVASSTISTWLNDPNNSAGRVVMDVSGDGTANTGGSVTTARDAALAGDVDVINAIAIQSTSLQSYFDNNLVGGTGSFSLFASDFDTFDDAIKRKLKTEITGGQIPLPAGAWLMLTGIAGLGVARRRKTKS</sequence>
<dbReference type="STRING" id="490829.SAMN05421850_10837"/>
<proteinExistence type="predicted"/>
<evidence type="ECO:0000256" key="1">
    <source>
        <dbReference type="SAM" id="Phobius"/>
    </source>
</evidence>
<dbReference type="AlphaFoldDB" id="A0A1G8QP63"/>
<organism evidence="4 5">
    <name type="scientific">Lutimaribacter saemankumensis</name>
    <dbReference type="NCBI Taxonomy" id="490829"/>
    <lineage>
        <taxon>Bacteria</taxon>
        <taxon>Pseudomonadati</taxon>
        <taxon>Pseudomonadota</taxon>
        <taxon>Alphaproteobacteria</taxon>
        <taxon>Rhodobacterales</taxon>
        <taxon>Roseobacteraceae</taxon>
        <taxon>Lutimaribacter</taxon>
    </lineage>
</organism>
<reference evidence="4 5" key="1">
    <citation type="submission" date="2016-10" db="EMBL/GenBank/DDBJ databases">
        <authorList>
            <person name="de Groot N.N."/>
        </authorList>
    </citation>
    <scope>NUCLEOTIDE SEQUENCE [LARGE SCALE GENOMIC DNA]</scope>
    <source>
        <strain evidence="4 5">DSM 28010</strain>
    </source>
</reference>
<keyword evidence="2" id="KW-0732">Signal</keyword>
<dbReference type="InterPro" id="IPR036465">
    <property type="entry name" value="vWFA_dom_sf"/>
</dbReference>
<feature type="signal peptide" evidence="2">
    <location>
        <begin position="1"/>
        <end position="24"/>
    </location>
</feature>
<name>A0A1G8QP63_9RHOB</name>
<gene>
    <name evidence="4" type="ORF">SAMN05421850_10837</name>
</gene>
<dbReference type="NCBIfam" id="TIGR03370">
    <property type="entry name" value="VPLPA-CTERM"/>
    <property type="match status" value="1"/>
</dbReference>
<dbReference type="SUPFAM" id="SSF53300">
    <property type="entry name" value="vWA-like"/>
    <property type="match status" value="1"/>
</dbReference>
<accession>A0A1G8QP63</accession>
<dbReference type="Pfam" id="PF06707">
    <property type="entry name" value="DUF1194"/>
    <property type="match status" value="1"/>
</dbReference>
<protein>
    <submittedName>
        <fullName evidence="4">VPLPA-CTERM protein sorting domain-containing protein</fullName>
    </submittedName>
</protein>
<evidence type="ECO:0000259" key="3">
    <source>
        <dbReference type="PROSITE" id="PS50234"/>
    </source>
</evidence>
<dbReference type="Gene3D" id="3.40.50.410">
    <property type="entry name" value="von Willebrand factor, type A domain"/>
    <property type="match status" value="1"/>
</dbReference>
<feature type="transmembrane region" description="Helical" evidence="1">
    <location>
        <begin position="231"/>
        <end position="250"/>
    </location>
</feature>
<dbReference type="InterPro" id="IPR022472">
    <property type="entry name" value="VPLPA-CTERM"/>
</dbReference>
<feature type="chain" id="PRO_5011718655" evidence="2">
    <location>
        <begin position="25"/>
        <end position="257"/>
    </location>
</feature>
<keyword evidence="1" id="KW-0812">Transmembrane</keyword>
<dbReference type="InterPro" id="IPR010607">
    <property type="entry name" value="DUF1194"/>
</dbReference>